<evidence type="ECO:0000256" key="1">
    <source>
        <dbReference type="ARBA" id="ARBA00004752"/>
    </source>
</evidence>
<evidence type="ECO:0000313" key="12">
    <source>
        <dbReference type="Proteomes" id="UP000199328"/>
    </source>
</evidence>
<dbReference type="Proteomes" id="UP000199328">
    <property type="component" value="Unassembled WGS sequence"/>
</dbReference>
<evidence type="ECO:0000256" key="3">
    <source>
        <dbReference type="ARBA" id="ARBA00022676"/>
    </source>
</evidence>
<gene>
    <name evidence="11" type="ORF">SAMN05216257_101115</name>
</gene>
<dbReference type="GO" id="GO:0008360">
    <property type="term" value="P:regulation of cell shape"/>
    <property type="evidence" value="ECO:0007669"/>
    <property type="project" value="UniProtKB-UniRule"/>
</dbReference>
<dbReference type="InterPro" id="IPR006311">
    <property type="entry name" value="TAT_signal"/>
</dbReference>
<evidence type="ECO:0000256" key="6">
    <source>
        <dbReference type="ARBA" id="ARBA00022960"/>
    </source>
</evidence>
<dbReference type="GO" id="GO:0005576">
    <property type="term" value="C:extracellular region"/>
    <property type="evidence" value="ECO:0007669"/>
    <property type="project" value="TreeGrafter"/>
</dbReference>
<dbReference type="GO" id="GO:0018104">
    <property type="term" value="P:peptidoglycan-protein cross-linking"/>
    <property type="evidence" value="ECO:0007669"/>
    <property type="project" value="TreeGrafter"/>
</dbReference>
<organism evidence="11 12">
    <name type="scientific">Meinhardsimonia xiamenensis</name>
    <dbReference type="NCBI Taxonomy" id="990712"/>
    <lineage>
        <taxon>Bacteria</taxon>
        <taxon>Pseudomonadati</taxon>
        <taxon>Pseudomonadota</taxon>
        <taxon>Alphaproteobacteria</taxon>
        <taxon>Rhodobacterales</taxon>
        <taxon>Paracoccaceae</taxon>
        <taxon>Meinhardsimonia</taxon>
    </lineage>
</organism>
<sequence length="240" mass="27018">MKAPSAPVCRYRAGLHGRVNCRRAPVGYKGDDHDGFVQGKQAMTDRTKTGMSRRALLVTGAAALGAAASPALAQTIEFEKQVNPGTVRRNISAFRMLHWQPYFDDLKNGAILVDTISRALHFWSEDGQTYKLYPTSVPLSEELTRRGRTRVVRKVEGPSWRPTPSMKKRYPDWPDYVPPGPDNPLGTHALYLSWQYYRIHGTHDTRKIGRRSSNGCIGLYNEHIQELFNLAKVGTQVLLI</sequence>
<dbReference type="PANTHER" id="PTHR30582">
    <property type="entry name" value="L,D-TRANSPEPTIDASE"/>
    <property type="match status" value="1"/>
</dbReference>
<evidence type="ECO:0000256" key="5">
    <source>
        <dbReference type="ARBA" id="ARBA00022801"/>
    </source>
</evidence>
<keyword evidence="6 9" id="KW-0133">Cell shape</keyword>
<evidence type="ECO:0000256" key="2">
    <source>
        <dbReference type="ARBA" id="ARBA00005992"/>
    </source>
</evidence>
<dbReference type="STRING" id="990712.SAMN05216257_101115"/>
<dbReference type="EMBL" id="FNFV01000001">
    <property type="protein sequence ID" value="SDJ95627.1"/>
    <property type="molecule type" value="Genomic_DNA"/>
</dbReference>
<dbReference type="UniPathway" id="UPA00219"/>
<dbReference type="InterPro" id="IPR038063">
    <property type="entry name" value="Transpep_catalytic_dom"/>
</dbReference>
<evidence type="ECO:0000256" key="9">
    <source>
        <dbReference type="PROSITE-ProRule" id="PRU01373"/>
    </source>
</evidence>
<dbReference type="PANTHER" id="PTHR30582:SF24">
    <property type="entry name" value="L,D-TRANSPEPTIDASE ERFK_SRFK-RELATED"/>
    <property type="match status" value="1"/>
</dbReference>
<dbReference type="InterPro" id="IPR050979">
    <property type="entry name" value="LD-transpeptidase"/>
</dbReference>
<keyword evidence="3" id="KW-0328">Glycosyltransferase</keyword>
<evidence type="ECO:0000313" key="11">
    <source>
        <dbReference type="EMBL" id="SDJ95627.1"/>
    </source>
</evidence>
<keyword evidence="8 9" id="KW-0961">Cell wall biogenesis/degradation</keyword>
<feature type="active site" description="Nucleophile" evidence="9">
    <location>
        <position position="216"/>
    </location>
</feature>
<dbReference type="AlphaFoldDB" id="A0A1G8XYP6"/>
<accession>A0A1G8XYP6</accession>
<dbReference type="InterPro" id="IPR005490">
    <property type="entry name" value="LD_TPept_cat_dom"/>
</dbReference>
<keyword evidence="7 9" id="KW-0573">Peptidoglycan synthesis</keyword>
<feature type="active site" description="Proton donor/acceptor" evidence="9">
    <location>
        <position position="200"/>
    </location>
</feature>
<dbReference type="Pfam" id="PF03734">
    <property type="entry name" value="YkuD"/>
    <property type="match status" value="1"/>
</dbReference>
<dbReference type="GO" id="GO:0071972">
    <property type="term" value="F:peptidoglycan L,D-transpeptidase activity"/>
    <property type="evidence" value="ECO:0007669"/>
    <property type="project" value="TreeGrafter"/>
</dbReference>
<evidence type="ECO:0000256" key="7">
    <source>
        <dbReference type="ARBA" id="ARBA00022984"/>
    </source>
</evidence>
<comment type="similarity">
    <text evidence="2">Belongs to the YkuD family.</text>
</comment>
<dbReference type="SUPFAM" id="SSF141523">
    <property type="entry name" value="L,D-transpeptidase catalytic domain-like"/>
    <property type="match status" value="1"/>
</dbReference>
<dbReference type="GO" id="GO:0071555">
    <property type="term" value="P:cell wall organization"/>
    <property type="evidence" value="ECO:0007669"/>
    <property type="project" value="UniProtKB-UniRule"/>
</dbReference>
<dbReference type="GO" id="GO:0016757">
    <property type="term" value="F:glycosyltransferase activity"/>
    <property type="evidence" value="ECO:0007669"/>
    <property type="project" value="UniProtKB-KW"/>
</dbReference>
<keyword evidence="12" id="KW-1185">Reference proteome</keyword>
<dbReference type="Gene3D" id="2.40.440.10">
    <property type="entry name" value="L,D-transpeptidase catalytic domain-like"/>
    <property type="match status" value="1"/>
</dbReference>
<dbReference type="PROSITE" id="PS52029">
    <property type="entry name" value="LD_TPASE"/>
    <property type="match status" value="1"/>
</dbReference>
<proteinExistence type="inferred from homology"/>
<keyword evidence="4" id="KW-0808">Transferase</keyword>
<evidence type="ECO:0000256" key="8">
    <source>
        <dbReference type="ARBA" id="ARBA00023316"/>
    </source>
</evidence>
<name>A0A1G8XYP6_9RHOB</name>
<reference evidence="12" key="1">
    <citation type="submission" date="2016-10" db="EMBL/GenBank/DDBJ databases">
        <authorList>
            <person name="Varghese N."/>
            <person name="Submissions S."/>
        </authorList>
    </citation>
    <scope>NUCLEOTIDE SEQUENCE [LARGE SCALE GENOMIC DNA]</scope>
    <source>
        <strain evidence="12">CGMCC 1.10789</strain>
    </source>
</reference>
<keyword evidence="5" id="KW-0378">Hydrolase</keyword>
<evidence type="ECO:0000259" key="10">
    <source>
        <dbReference type="PROSITE" id="PS52029"/>
    </source>
</evidence>
<dbReference type="CDD" id="cd16913">
    <property type="entry name" value="YkuD_like"/>
    <property type="match status" value="1"/>
</dbReference>
<protein>
    <submittedName>
        <fullName evidence="11">L,D-transpeptidase catalytic domain</fullName>
    </submittedName>
</protein>
<comment type="pathway">
    <text evidence="1 9">Cell wall biogenesis; peptidoglycan biosynthesis.</text>
</comment>
<evidence type="ECO:0000256" key="4">
    <source>
        <dbReference type="ARBA" id="ARBA00022679"/>
    </source>
</evidence>
<dbReference type="PROSITE" id="PS51318">
    <property type="entry name" value="TAT"/>
    <property type="match status" value="1"/>
</dbReference>
<feature type="domain" description="L,D-TPase catalytic" evidence="10">
    <location>
        <begin position="109"/>
        <end position="240"/>
    </location>
</feature>